<keyword evidence="9" id="KW-0234">DNA repair</keyword>
<dbReference type="CDD" id="cd06445">
    <property type="entry name" value="ATase"/>
    <property type="match status" value="1"/>
</dbReference>
<dbReference type="PANTHER" id="PTHR10815">
    <property type="entry name" value="METHYLATED-DNA--PROTEIN-CYSTEINE METHYLTRANSFERASE"/>
    <property type="match status" value="1"/>
</dbReference>
<dbReference type="InterPro" id="IPR036217">
    <property type="entry name" value="MethylDNA_cys_MeTrfase_DNAb"/>
</dbReference>
<evidence type="ECO:0000256" key="1">
    <source>
        <dbReference type="ARBA" id="ARBA00001286"/>
    </source>
</evidence>
<dbReference type="Gene3D" id="3.30.160.70">
    <property type="entry name" value="Methylated DNA-protein cysteine methyltransferase domain"/>
    <property type="match status" value="1"/>
</dbReference>
<feature type="domain" description="HTH araC/xylS-type" evidence="11">
    <location>
        <begin position="26"/>
        <end position="123"/>
    </location>
</feature>
<dbReference type="InterPro" id="IPR001497">
    <property type="entry name" value="MethylDNA_cys_MeTrfase_AS"/>
</dbReference>
<dbReference type="PROSITE" id="PS00374">
    <property type="entry name" value="MGMT"/>
    <property type="match status" value="1"/>
</dbReference>
<dbReference type="PROSITE" id="PS01124">
    <property type="entry name" value="HTH_ARAC_FAMILY_2"/>
    <property type="match status" value="1"/>
</dbReference>
<dbReference type="InterPro" id="IPR036388">
    <property type="entry name" value="WH-like_DNA-bd_sf"/>
</dbReference>
<evidence type="ECO:0000256" key="10">
    <source>
        <dbReference type="ARBA" id="ARBA00049348"/>
    </source>
</evidence>
<dbReference type="Pfam" id="PF01035">
    <property type="entry name" value="DNA_binding_1"/>
    <property type="match status" value="1"/>
</dbReference>
<keyword evidence="5 12" id="KW-0808">Transferase</keyword>
<keyword evidence="6" id="KW-0227">DNA damage</keyword>
<dbReference type="Proteomes" id="UP000429785">
    <property type="component" value="Unassembled WGS sequence"/>
</dbReference>
<dbReference type="GO" id="GO:0043565">
    <property type="term" value="F:sequence-specific DNA binding"/>
    <property type="evidence" value="ECO:0007669"/>
    <property type="project" value="InterPro"/>
</dbReference>
<protein>
    <recommendedName>
        <fullName evidence="3">methylated-DNA--[protein]-cysteine S-methyltransferase</fullName>
        <ecNumber evidence="3">2.1.1.63</ecNumber>
    </recommendedName>
</protein>
<dbReference type="GO" id="GO:0003908">
    <property type="term" value="F:methylated-DNA-[protein]-cysteine S-methyltransferase activity"/>
    <property type="evidence" value="ECO:0007669"/>
    <property type="project" value="UniProtKB-EC"/>
</dbReference>
<dbReference type="GO" id="GO:0006281">
    <property type="term" value="P:DNA repair"/>
    <property type="evidence" value="ECO:0007669"/>
    <property type="project" value="UniProtKB-KW"/>
</dbReference>
<evidence type="ECO:0000256" key="8">
    <source>
        <dbReference type="ARBA" id="ARBA00023163"/>
    </source>
</evidence>
<evidence type="ECO:0000256" key="3">
    <source>
        <dbReference type="ARBA" id="ARBA00011918"/>
    </source>
</evidence>
<dbReference type="InterPro" id="IPR036631">
    <property type="entry name" value="MGMT_N_sf"/>
</dbReference>
<evidence type="ECO:0000313" key="13">
    <source>
        <dbReference type="Proteomes" id="UP000429785"/>
    </source>
</evidence>
<dbReference type="PANTHER" id="PTHR10815:SF13">
    <property type="entry name" value="METHYLATED-DNA--PROTEIN-CYSTEINE METHYLTRANSFERASE"/>
    <property type="match status" value="1"/>
</dbReference>
<gene>
    <name evidence="12" type="ORF">F8C76_01675</name>
</gene>
<reference evidence="12 13" key="1">
    <citation type="submission" date="2019-10" db="EMBL/GenBank/DDBJ databases">
        <title>Muricauda olearia CL-SS4 JCM15563 genome.</title>
        <authorList>
            <person name="Liu L."/>
        </authorList>
    </citation>
    <scope>NUCLEOTIDE SEQUENCE [LARGE SCALE GENOMIC DNA]</scope>
    <source>
        <strain evidence="12 13">CL-SS4</strain>
    </source>
</reference>
<dbReference type="AlphaFoldDB" id="A0A6I1E315"/>
<dbReference type="InterPro" id="IPR014048">
    <property type="entry name" value="MethylDNA_cys_MeTrfase_DNA-bd"/>
</dbReference>
<keyword evidence="7" id="KW-0805">Transcription regulation</keyword>
<evidence type="ECO:0000259" key="11">
    <source>
        <dbReference type="PROSITE" id="PS01124"/>
    </source>
</evidence>
<dbReference type="OrthoDB" id="9802228at2"/>
<comment type="caution">
    <text evidence="12">The sequence shown here is derived from an EMBL/GenBank/DDBJ whole genome shotgun (WGS) entry which is preliminary data.</text>
</comment>
<evidence type="ECO:0000313" key="12">
    <source>
        <dbReference type="EMBL" id="KAB7530245.1"/>
    </source>
</evidence>
<comment type="similarity">
    <text evidence="2">Belongs to the MGMT family.</text>
</comment>
<dbReference type="InterPro" id="IPR018060">
    <property type="entry name" value="HTH_AraC"/>
</dbReference>
<dbReference type="FunFam" id="1.10.10.10:FF:000214">
    <property type="entry name" value="Methylated-DNA--protein-cysteine methyltransferase"/>
    <property type="match status" value="1"/>
</dbReference>
<dbReference type="SUPFAM" id="SSF53155">
    <property type="entry name" value="Methylated DNA-protein cysteine methyltransferase domain"/>
    <property type="match status" value="1"/>
</dbReference>
<evidence type="ECO:0000256" key="4">
    <source>
        <dbReference type="ARBA" id="ARBA00022603"/>
    </source>
</evidence>
<sequence>MENLKKKMCGQKDKMPIKLVNFYRVKQAIEYLSDNFKEQPDLSLIANKINMSPYHFQRIFKDWVGLSPKKFLSYLTVDFLRHKIRETDNMIHAAEISGLSSQSRVHDLFVHIEGVTPHQYKTRGLGMEIVYGFHGTPFGLCFIAVTEHKIVSLKFIDMDMADATLHLFEQEWNRADIVQKQEYTQKLVTQIFTAGNRNDRLELLVKGTSFQIKVWEALINIPFGQVASFQQVAEIIGQPKAVRAVGSAVGVNPVSYLIPCHRVIAGNGTMGNYHFGKARKQLMIGREAVFHDSDITSGKQLTMGT</sequence>
<dbReference type="GO" id="GO:0032259">
    <property type="term" value="P:methylation"/>
    <property type="evidence" value="ECO:0007669"/>
    <property type="project" value="UniProtKB-KW"/>
</dbReference>
<dbReference type="RefSeq" id="WP_152130178.1">
    <property type="nucleotide sequence ID" value="NZ_WELG01000001.1"/>
</dbReference>
<dbReference type="EC" id="2.1.1.63" evidence="3"/>
<keyword evidence="4 12" id="KW-0489">Methyltransferase</keyword>
<dbReference type="SUPFAM" id="SSF46767">
    <property type="entry name" value="Methylated DNA-protein cysteine methyltransferase, C-terminal domain"/>
    <property type="match status" value="1"/>
</dbReference>
<proteinExistence type="inferred from homology"/>
<evidence type="ECO:0000256" key="6">
    <source>
        <dbReference type="ARBA" id="ARBA00022763"/>
    </source>
</evidence>
<dbReference type="SUPFAM" id="SSF46689">
    <property type="entry name" value="Homeodomain-like"/>
    <property type="match status" value="1"/>
</dbReference>
<dbReference type="Gene3D" id="1.10.10.60">
    <property type="entry name" value="Homeodomain-like"/>
    <property type="match status" value="1"/>
</dbReference>
<dbReference type="SMART" id="SM00342">
    <property type="entry name" value="HTH_ARAC"/>
    <property type="match status" value="1"/>
</dbReference>
<comment type="catalytic activity">
    <reaction evidence="1">
        <text>a 4-O-methyl-thymidine in DNA + L-cysteinyl-[protein] = a thymidine in DNA + S-methyl-L-cysteinyl-[protein]</text>
        <dbReference type="Rhea" id="RHEA:53428"/>
        <dbReference type="Rhea" id="RHEA-COMP:10131"/>
        <dbReference type="Rhea" id="RHEA-COMP:10132"/>
        <dbReference type="Rhea" id="RHEA-COMP:13555"/>
        <dbReference type="Rhea" id="RHEA-COMP:13556"/>
        <dbReference type="ChEBI" id="CHEBI:29950"/>
        <dbReference type="ChEBI" id="CHEBI:82612"/>
        <dbReference type="ChEBI" id="CHEBI:137386"/>
        <dbReference type="ChEBI" id="CHEBI:137387"/>
        <dbReference type="EC" id="2.1.1.63"/>
    </reaction>
</comment>
<name>A0A6I1E315_9FLAO</name>
<dbReference type="GO" id="GO:0003700">
    <property type="term" value="F:DNA-binding transcription factor activity"/>
    <property type="evidence" value="ECO:0007669"/>
    <property type="project" value="InterPro"/>
</dbReference>
<dbReference type="Gene3D" id="1.10.10.10">
    <property type="entry name" value="Winged helix-like DNA-binding domain superfamily/Winged helix DNA-binding domain"/>
    <property type="match status" value="1"/>
</dbReference>
<dbReference type="Pfam" id="PF12833">
    <property type="entry name" value="HTH_18"/>
    <property type="match status" value="1"/>
</dbReference>
<evidence type="ECO:0000256" key="9">
    <source>
        <dbReference type="ARBA" id="ARBA00023204"/>
    </source>
</evidence>
<comment type="catalytic activity">
    <reaction evidence="10">
        <text>a 6-O-methyl-2'-deoxyguanosine in DNA + L-cysteinyl-[protein] = S-methyl-L-cysteinyl-[protein] + a 2'-deoxyguanosine in DNA</text>
        <dbReference type="Rhea" id="RHEA:24000"/>
        <dbReference type="Rhea" id="RHEA-COMP:10131"/>
        <dbReference type="Rhea" id="RHEA-COMP:10132"/>
        <dbReference type="Rhea" id="RHEA-COMP:11367"/>
        <dbReference type="Rhea" id="RHEA-COMP:11368"/>
        <dbReference type="ChEBI" id="CHEBI:29950"/>
        <dbReference type="ChEBI" id="CHEBI:82612"/>
        <dbReference type="ChEBI" id="CHEBI:85445"/>
        <dbReference type="ChEBI" id="CHEBI:85448"/>
        <dbReference type="EC" id="2.1.1.63"/>
    </reaction>
</comment>
<evidence type="ECO:0000256" key="5">
    <source>
        <dbReference type="ARBA" id="ARBA00022679"/>
    </source>
</evidence>
<keyword evidence="8" id="KW-0804">Transcription</keyword>
<evidence type="ECO:0000256" key="2">
    <source>
        <dbReference type="ARBA" id="ARBA00008711"/>
    </source>
</evidence>
<organism evidence="12 13">
    <name type="scientific">Flagellimonas olearia</name>
    <dbReference type="NCBI Taxonomy" id="552546"/>
    <lineage>
        <taxon>Bacteria</taxon>
        <taxon>Pseudomonadati</taxon>
        <taxon>Bacteroidota</taxon>
        <taxon>Flavobacteriia</taxon>
        <taxon>Flavobacteriales</taxon>
        <taxon>Flavobacteriaceae</taxon>
        <taxon>Flagellimonas</taxon>
    </lineage>
</organism>
<accession>A0A6I1E315</accession>
<evidence type="ECO:0000256" key="7">
    <source>
        <dbReference type="ARBA" id="ARBA00023015"/>
    </source>
</evidence>
<dbReference type="EMBL" id="WELG01000001">
    <property type="protein sequence ID" value="KAB7530245.1"/>
    <property type="molecule type" value="Genomic_DNA"/>
</dbReference>
<dbReference type="NCBIfam" id="TIGR00589">
    <property type="entry name" value="ogt"/>
    <property type="match status" value="1"/>
</dbReference>
<dbReference type="InterPro" id="IPR009057">
    <property type="entry name" value="Homeodomain-like_sf"/>
</dbReference>